<accession>A0A1G4BGL1</accession>
<sequence>MVLWIGKRRGSAPNVPAYVILVNGQGLTICRFLPCNINATRVCLERQPRLVNDLQSTAGDRQERQKDAIRSIRLFSSPATSVIGKAKKGRGYRAEPSR</sequence>
<evidence type="ECO:0000313" key="1">
    <source>
        <dbReference type="EMBL" id="OHF00521.1"/>
    </source>
</evidence>
<name>A0A1G4BGL1_9PEZI</name>
<protein>
    <submittedName>
        <fullName evidence="1">Uncharacterized protein</fullName>
    </submittedName>
</protein>
<reference evidence="1 2" key="1">
    <citation type="submission" date="2016-09" db="EMBL/GenBank/DDBJ databases">
        <authorList>
            <person name="Capua I."/>
            <person name="De Benedictis P."/>
            <person name="Joannis T."/>
            <person name="Lombin L.H."/>
            <person name="Cattoli G."/>
        </authorList>
    </citation>
    <scope>NUCLEOTIDE SEQUENCE [LARGE SCALE GENOMIC DNA]</scope>
    <source>
        <strain evidence="1 2">IMI 309357</strain>
    </source>
</reference>
<gene>
    <name evidence="1" type="ORF">CORC01_04271</name>
</gene>
<dbReference type="RefSeq" id="XP_022477664.1">
    <property type="nucleotide sequence ID" value="XM_022615919.1"/>
</dbReference>
<proteinExistence type="predicted"/>
<keyword evidence="2" id="KW-1185">Reference proteome</keyword>
<dbReference type="GeneID" id="34557429"/>
<organism evidence="1 2">
    <name type="scientific">Colletotrichum orchidophilum</name>
    <dbReference type="NCBI Taxonomy" id="1209926"/>
    <lineage>
        <taxon>Eukaryota</taxon>
        <taxon>Fungi</taxon>
        <taxon>Dikarya</taxon>
        <taxon>Ascomycota</taxon>
        <taxon>Pezizomycotina</taxon>
        <taxon>Sordariomycetes</taxon>
        <taxon>Hypocreomycetidae</taxon>
        <taxon>Glomerellales</taxon>
        <taxon>Glomerellaceae</taxon>
        <taxon>Colletotrichum</taxon>
    </lineage>
</organism>
<dbReference type="Proteomes" id="UP000176998">
    <property type="component" value="Unassembled WGS sequence"/>
</dbReference>
<dbReference type="EMBL" id="MJBS01000027">
    <property type="protein sequence ID" value="OHF00521.1"/>
    <property type="molecule type" value="Genomic_DNA"/>
</dbReference>
<comment type="caution">
    <text evidence="1">The sequence shown here is derived from an EMBL/GenBank/DDBJ whole genome shotgun (WGS) entry which is preliminary data.</text>
</comment>
<evidence type="ECO:0000313" key="2">
    <source>
        <dbReference type="Proteomes" id="UP000176998"/>
    </source>
</evidence>
<dbReference type="AlphaFoldDB" id="A0A1G4BGL1"/>